<evidence type="ECO:0008006" key="4">
    <source>
        <dbReference type="Google" id="ProtNLM"/>
    </source>
</evidence>
<sequence length="314" mass="35917">MRLYLLPISTRRTLLYCHRLEPLTGSSGRQSYSERIQEKASKTWASWEQKDSGWQKTVVTYGNRALRRIPYEEWSLKSVPPLSERRKTQEVDKTDKAEVVYPQSLIPTDKIPSVIRTLATEREAYHRKTLIWCLIGMPISAPVALIPVVPNIPFFYLVYRAWSHWRAIQGGRHLQFLLKANLLAPTPSPIVDRVYAAQEPPLESSPRPTTTPEADLAENITPFPPPKIEPAPDPEGETMLLSQENAKRMARELELPALEVELERAIWQVETAIKKQKEASRKEEVTEEEDEKKKGAAGTGVEIPRPHEEDKKTR</sequence>
<feature type="region of interest" description="Disordered" evidence="1">
    <location>
        <begin position="199"/>
        <end position="227"/>
    </location>
</feature>
<evidence type="ECO:0000256" key="1">
    <source>
        <dbReference type="SAM" id="MobiDB-lite"/>
    </source>
</evidence>
<dbReference type="PANTHER" id="PTHR28062">
    <property type="entry name" value="K+-H+ EXCHANGE-LIKE PROTEIN"/>
    <property type="match status" value="1"/>
</dbReference>
<gene>
    <name evidence="2" type="ORF">NKR19_g3679</name>
</gene>
<dbReference type="EMBL" id="JANBVN010000042">
    <property type="protein sequence ID" value="KAJ9158089.1"/>
    <property type="molecule type" value="Genomic_DNA"/>
</dbReference>
<feature type="region of interest" description="Disordered" evidence="1">
    <location>
        <begin position="274"/>
        <end position="314"/>
    </location>
</feature>
<comment type="caution">
    <text evidence="2">The sequence shown here is derived from an EMBL/GenBank/DDBJ whole genome shotgun (WGS) entry which is preliminary data.</text>
</comment>
<reference evidence="2" key="1">
    <citation type="submission" date="2022-07" db="EMBL/GenBank/DDBJ databases">
        <title>Fungi with potential for degradation of polypropylene.</title>
        <authorList>
            <person name="Gostincar C."/>
        </authorList>
    </citation>
    <scope>NUCLEOTIDE SEQUENCE</scope>
    <source>
        <strain evidence="2">EXF-13287</strain>
    </source>
</reference>
<dbReference type="InterPro" id="IPR018786">
    <property type="entry name" value="Mit_KHE1"/>
</dbReference>
<proteinExistence type="predicted"/>
<dbReference type="AlphaFoldDB" id="A0AA38RVK0"/>
<organism evidence="2 3">
    <name type="scientific">Coniochaeta hoffmannii</name>
    <dbReference type="NCBI Taxonomy" id="91930"/>
    <lineage>
        <taxon>Eukaryota</taxon>
        <taxon>Fungi</taxon>
        <taxon>Dikarya</taxon>
        <taxon>Ascomycota</taxon>
        <taxon>Pezizomycotina</taxon>
        <taxon>Sordariomycetes</taxon>
        <taxon>Sordariomycetidae</taxon>
        <taxon>Coniochaetales</taxon>
        <taxon>Coniochaetaceae</taxon>
        <taxon>Coniochaeta</taxon>
    </lineage>
</organism>
<evidence type="ECO:0000313" key="3">
    <source>
        <dbReference type="Proteomes" id="UP001174691"/>
    </source>
</evidence>
<dbReference type="Pfam" id="PF10173">
    <property type="entry name" value="Mit_KHE1"/>
    <property type="match status" value="1"/>
</dbReference>
<evidence type="ECO:0000313" key="2">
    <source>
        <dbReference type="EMBL" id="KAJ9158089.1"/>
    </source>
</evidence>
<dbReference type="GO" id="GO:1902600">
    <property type="term" value="P:proton transmembrane transport"/>
    <property type="evidence" value="ECO:0007669"/>
    <property type="project" value="TreeGrafter"/>
</dbReference>
<keyword evidence="3" id="KW-1185">Reference proteome</keyword>
<feature type="compositionally biased region" description="Basic and acidic residues" evidence="1">
    <location>
        <begin position="304"/>
        <end position="314"/>
    </location>
</feature>
<dbReference type="PANTHER" id="PTHR28062:SF1">
    <property type="entry name" value="TRANSMEMBRANE PROTEIN"/>
    <property type="match status" value="1"/>
</dbReference>
<name>A0AA38RVK0_9PEZI</name>
<dbReference type="GO" id="GO:0005743">
    <property type="term" value="C:mitochondrial inner membrane"/>
    <property type="evidence" value="ECO:0007669"/>
    <property type="project" value="TreeGrafter"/>
</dbReference>
<accession>A0AA38RVK0</accession>
<protein>
    <recommendedName>
        <fullName evidence="4">Mitochondrial K+-H+ exchange-related-domain-containing protein</fullName>
    </recommendedName>
</protein>
<feature type="compositionally biased region" description="Basic and acidic residues" evidence="1">
    <location>
        <begin position="274"/>
        <end position="284"/>
    </location>
</feature>
<dbReference type="GO" id="GO:0006813">
    <property type="term" value="P:potassium ion transport"/>
    <property type="evidence" value="ECO:0007669"/>
    <property type="project" value="TreeGrafter"/>
</dbReference>
<dbReference type="Proteomes" id="UP001174691">
    <property type="component" value="Unassembled WGS sequence"/>
</dbReference>